<dbReference type="EMBL" id="CP024160">
    <property type="protein sequence ID" value="ATP53544.1"/>
    <property type="molecule type" value="Genomic_DNA"/>
</dbReference>
<dbReference type="PANTHER" id="PTHR46638:SF1">
    <property type="entry name" value="CORRINOID ADENOSYLTRANSFERASE"/>
    <property type="match status" value="1"/>
</dbReference>
<gene>
    <name evidence="1" type="ORF">CSV91_02710</name>
</gene>
<dbReference type="PANTHER" id="PTHR46638">
    <property type="entry name" value="CORRINOID ADENOSYLTRANSFERASE"/>
    <property type="match status" value="1"/>
</dbReference>
<dbReference type="InterPro" id="IPR027417">
    <property type="entry name" value="P-loop_NTPase"/>
</dbReference>
<dbReference type="GO" id="GO:0008817">
    <property type="term" value="F:corrinoid adenosyltransferase activity"/>
    <property type="evidence" value="ECO:0007669"/>
    <property type="project" value="InterPro"/>
</dbReference>
<evidence type="ECO:0000313" key="2">
    <source>
        <dbReference type="Proteomes" id="UP000225608"/>
    </source>
</evidence>
<sequence>MIHVYHGDGKGKTTAAMGLALRMLAAGRRVVVVQFLKDGESGEVRLLAEHFGVPVFAGKVSDKFTWSMTSEELAATCELHDGNLASALAEFEDAQEGLLVLDEALDALSKGLVDEALVDRALDMSARGVEVALTGRAPSRKIVEKADYITEMRCEKHPYAQGICAREGVEY</sequence>
<dbReference type="KEGG" id="caer:CSV91_02710"/>
<keyword evidence="1" id="KW-0808">Transferase</keyword>
<dbReference type="InterPro" id="IPR003724">
    <property type="entry name" value="CblAdoTrfase_CobA"/>
</dbReference>
<dbReference type="PIRSF" id="PIRSF015617">
    <property type="entry name" value="Adensltrnsf_CobA"/>
    <property type="match status" value="1"/>
</dbReference>
<evidence type="ECO:0000313" key="1">
    <source>
        <dbReference type="EMBL" id="ATP53544.1"/>
    </source>
</evidence>
<dbReference type="RefSeq" id="WP_099431707.1">
    <property type="nucleotide sequence ID" value="NZ_CP024160.1"/>
</dbReference>
<dbReference type="GO" id="GO:0009236">
    <property type="term" value="P:cobalamin biosynthetic process"/>
    <property type="evidence" value="ECO:0007669"/>
    <property type="project" value="InterPro"/>
</dbReference>
<organism evidence="1 2">
    <name type="scientific">Collinsella aerofaciens</name>
    <dbReference type="NCBI Taxonomy" id="74426"/>
    <lineage>
        <taxon>Bacteria</taxon>
        <taxon>Bacillati</taxon>
        <taxon>Actinomycetota</taxon>
        <taxon>Coriobacteriia</taxon>
        <taxon>Coriobacteriales</taxon>
        <taxon>Coriobacteriaceae</taxon>
        <taxon>Collinsella</taxon>
    </lineage>
</organism>
<dbReference type="Proteomes" id="UP000225608">
    <property type="component" value="Chromosome"/>
</dbReference>
<dbReference type="SUPFAM" id="SSF52540">
    <property type="entry name" value="P-loop containing nucleoside triphosphate hydrolases"/>
    <property type="match status" value="1"/>
</dbReference>
<dbReference type="Pfam" id="PF02572">
    <property type="entry name" value="CobA_CobO_BtuR"/>
    <property type="match status" value="1"/>
</dbReference>
<accession>A0A2D1TW67</accession>
<protein>
    <submittedName>
        <fullName evidence="1">Cob(I)yrinic acid a,c-diamide adenosyltransferase</fullName>
    </submittedName>
</protein>
<dbReference type="AlphaFoldDB" id="A0A2D1TW67"/>
<proteinExistence type="predicted"/>
<dbReference type="GO" id="GO:0005524">
    <property type="term" value="F:ATP binding"/>
    <property type="evidence" value="ECO:0007669"/>
    <property type="project" value="InterPro"/>
</dbReference>
<name>A0A2D1TW67_9ACTN</name>
<reference evidence="1 2" key="1">
    <citation type="submission" date="2017-10" db="EMBL/GenBank/DDBJ databases">
        <title>Complete genome sequence of Collinsella aerofaciens isolated from the gut of a healthy adult Indian.</title>
        <authorList>
            <person name="Bag S."/>
            <person name="Ghosh T.S."/>
            <person name="Das B."/>
        </authorList>
    </citation>
    <scope>NUCLEOTIDE SEQUENCE [LARGE SCALE GENOMIC DNA]</scope>
    <source>
        <strain evidence="2">indica</strain>
    </source>
</reference>
<dbReference type="Gene3D" id="3.40.50.300">
    <property type="entry name" value="P-loop containing nucleotide triphosphate hydrolases"/>
    <property type="match status" value="1"/>
</dbReference>